<organism evidence="1 2">
    <name type="scientific">Rotaria magnacalcarata</name>
    <dbReference type="NCBI Taxonomy" id="392030"/>
    <lineage>
        <taxon>Eukaryota</taxon>
        <taxon>Metazoa</taxon>
        <taxon>Spiralia</taxon>
        <taxon>Gnathifera</taxon>
        <taxon>Rotifera</taxon>
        <taxon>Eurotatoria</taxon>
        <taxon>Bdelloidea</taxon>
        <taxon>Philodinida</taxon>
        <taxon>Philodinidae</taxon>
        <taxon>Rotaria</taxon>
    </lineage>
</organism>
<reference evidence="1" key="1">
    <citation type="submission" date="2021-02" db="EMBL/GenBank/DDBJ databases">
        <authorList>
            <person name="Nowell W R."/>
        </authorList>
    </citation>
    <scope>NUCLEOTIDE SEQUENCE</scope>
</reference>
<name>A0A8S2WJU0_9BILA</name>
<evidence type="ECO:0000313" key="1">
    <source>
        <dbReference type="EMBL" id="CAF4447153.1"/>
    </source>
</evidence>
<gene>
    <name evidence="1" type="ORF">SMN809_LOCUS32535</name>
</gene>
<protein>
    <submittedName>
        <fullName evidence="1">Uncharacterized protein</fullName>
    </submittedName>
</protein>
<accession>A0A8S2WJU0</accession>
<dbReference type="EMBL" id="CAJOBI010068532">
    <property type="protein sequence ID" value="CAF4447153.1"/>
    <property type="molecule type" value="Genomic_DNA"/>
</dbReference>
<dbReference type="AlphaFoldDB" id="A0A8S2WJU0"/>
<proteinExistence type="predicted"/>
<sequence length="26" mass="3220">MGNSTMIRRSWDQDLRRKRVHRLPPL</sequence>
<dbReference type="Proteomes" id="UP000676336">
    <property type="component" value="Unassembled WGS sequence"/>
</dbReference>
<comment type="caution">
    <text evidence="1">The sequence shown here is derived from an EMBL/GenBank/DDBJ whole genome shotgun (WGS) entry which is preliminary data.</text>
</comment>
<feature type="non-terminal residue" evidence="1">
    <location>
        <position position="1"/>
    </location>
</feature>
<evidence type="ECO:0000313" key="2">
    <source>
        <dbReference type="Proteomes" id="UP000676336"/>
    </source>
</evidence>